<dbReference type="Proteomes" id="UP000314985">
    <property type="component" value="Chromosome 3"/>
</dbReference>
<evidence type="ECO:0000256" key="5">
    <source>
        <dbReference type="ARBA" id="ARBA00023242"/>
    </source>
</evidence>
<reference evidence="7" key="2">
    <citation type="submission" date="2025-08" db="UniProtKB">
        <authorList>
            <consortium name="Ensembl"/>
        </authorList>
    </citation>
    <scope>IDENTIFICATION</scope>
</reference>
<feature type="region of interest" description="Disordered" evidence="6">
    <location>
        <begin position="147"/>
        <end position="185"/>
    </location>
</feature>
<organism evidence="7 8">
    <name type="scientific">Sus scrofa</name>
    <name type="common">Pig</name>
    <dbReference type="NCBI Taxonomy" id="9823"/>
    <lineage>
        <taxon>Eukaryota</taxon>
        <taxon>Metazoa</taxon>
        <taxon>Chordata</taxon>
        <taxon>Craniata</taxon>
        <taxon>Vertebrata</taxon>
        <taxon>Euteleostomi</taxon>
        <taxon>Mammalia</taxon>
        <taxon>Eutheria</taxon>
        <taxon>Laurasiatheria</taxon>
        <taxon>Artiodactyla</taxon>
        <taxon>Suina</taxon>
        <taxon>Suidae</taxon>
        <taxon>Sus</taxon>
    </lineage>
</organism>
<keyword evidence="2" id="KW-0805">Transcription regulation</keyword>
<keyword evidence="4" id="KW-0804">Transcription</keyword>
<dbReference type="PANTHER" id="PTHR15741">
    <property type="entry name" value="BASIC HELIX-LOOP-HELIX ZIP TRANSCRIPTION FACTOR"/>
    <property type="match status" value="1"/>
</dbReference>
<reference evidence="7 8" key="1">
    <citation type="submission" date="2017-08" db="EMBL/GenBank/DDBJ databases">
        <title>USMARCv1.0.</title>
        <authorList>
            <person name="Hannum G.I."/>
            <person name="Koren S."/>
            <person name="Schroeder S.G."/>
            <person name="Chin S.C."/>
            <person name="Nonneman D.J."/>
            <person name="Becker S.A."/>
            <person name="Rosen B.D."/>
            <person name="Bickhart D.M."/>
            <person name="Putnam N.H."/>
            <person name="Green R.E."/>
            <person name="Tuggle C.K."/>
            <person name="Liu H."/>
            <person name="Rohrer G.A."/>
            <person name="Warr A."/>
            <person name="Hall R."/>
            <person name="Kim K."/>
            <person name="Hume D.A."/>
            <person name="Talbot R."/>
            <person name="Chow W."/>
            <person name="Howe K."/>
            <person name="Schwartz A.S."/>
            <person name="Watson M."/>
            <person name="Archibald A.L."/>
            <person name="Phillippy A.M."/>
            <person name="Smith T.P.L."/>
        </authorList>
    </citation>
    <scope>NUCLEOTIDE SEQUENCE [LARGE SCALE GENOMIC DNA]</scope>
</reference>
<proteinExistence type="predicted"/>
<keyword evidence="5" id="KW-0539">Nucleus</keyword>
<evidence type="ECO:0000256" key="1">
    <source>
        <dbReference type="ARBA" id="ARBA00004123"/>
    </source>
</evidence>
<dbReference type="GO" id="GO:0005634">
    <property type="term" value="C:nucleus"/>
    <property type="evidence" value="ECO:0007669"/>
    <property type="project" value="UniProtKB-SubCell"/>
</dbReference>
<feature type="region of interest" description="Disordered" evidence="6">
    <location>
        <begin position="15"/>
        <end position="40"/>
    </location>
</feature>
<evidence type="ECO:0000256" key="4">
    <source>
        <dbReference type="ARBA" id="ARBA00023163"/>
    </source>
</evidence>
<evidence type="ECO:0000313" key="7">
    <source>
        <dbReference type="Ensembl" id="ENSSSCP00070030495.1"/>
    </source>
</evidence>
<evidence type="ECO:0000256" key="2">
    <source>
        <dbReference type="ARBA" id="ARBA00023015"/>
    </source>
</evidence>
<evidence type="ECO:0008006" key="9">
    <source>
        <dbReference type="Google" id="ProtNLM"/>
    </source>
</evidence>
<evidence type="ECO:0000256" key="6">
    <source>
        <dbReference type="SAM" id="MobiDB-lite"/>
    </source>
</evidence>
<accession>A0A4X1UMJ3</accession>
<dbReference type="GO" id="GO:0003677">
    <property type="term" value="F:DNA binding"/>
    <property type="evidence" value="ECO:0007669"/>
    <property type="project" value="UniProtKB-KW"/>
</dbReference>
<name>A0A4X1UMJ3_PIG</name>
<evidence type="ECO:0000313" key="8">
    <source>
        <dbReference type="Proteomes" id="UP000314985"/>
    </source>
</evidence>
<sequence>MAMAGALAGLVAGLQGPRLVPSPDSDSDTDSEDPSTRRSAGGLLRSQVIHSGHFMVSSPHSDSLTRRRDQEGPLGLADFGPRSIDPTLTRLFECMSLAYSGKLVSPKWKNFKGLKLLCRDKIRLNNAIWRAWYIQCEWAPRAPAGGLRRGCPRNPQGPQGQCQRQRSAQGTPGPQHQDLSAASDSQRVLGNVSQRALSTVKLGLAGVTPWMSQGGSVHSPFCIPLVSSGAPNARVERDIQPYQGQSSLLAQQMNDAIRRSIPCLGTSTCHVPTAPPHPTPLSGPITPLCKWVN</sequence>
<protein>
    <recommendedName>
        <fullName evidence="9">MLX interacting protein like</fullName>
    </recommendedName>
</protein>
<feature type="compositionally biased region" description="Polar residues" evidence="6">
    <location>
        <begin position="167"/>
        <end position="185"/>
    </location>
</feature>
<dbReference type="InterPro" id="IPR052207">
    <property type="entry name" value="Max-like/E-box_TFs"/>
</dbReference>
<dbReference type="Ensembl" id="ENSSSCT00070036471.1">
    <property type="protein sequence ID" value="ENSSSCP00070030495.1"/>
    <property type="gene ID" value="ENSSSCG00070018465.1"/>
</dbReference>
<feature type="region of interest" description="Disordered" evidence="6">
    <location>
        <begin position="58"/>
        <end position="80"/>
    </location>
</feature>
<comment type="subcellular location">
    <subcellularLocation>
        <location evidence="1">Nucleus</location>
    </subcellularLocation>
</comment>
<feature type="compositionally biased region" description="Low complexity" evidence="6">
    <location>
        <begin position="152"/>
        <end position="166"/>
    </location>
</feature>
<evidence type="ECO:0000256" key="3">
    <source>
        <dbReference type="ARBA" id="ARBA00023125"/>
    </source>
</evidence>
<keyword evidence="3" id="KW-0238">DNA-binding</keyword>
<dbReference type="PANTHER" id="PTHR15741:SF14">
    <property type="entry name" value="CARBOHYDRATE-RESPONSIVE ELEMENT-BINDING PROTEIN"/>
    <property type="match status" value="1"/>
</dbReference>
<dbReference type="AlphaFoldDB" id="A0A4X1UMJ3"/>